<sequence>MVELSDPAGLVRRAVGPGPAVRTLWGTATPSSPLTPPEARVIAAAVPSRRREFAAGRACARAALEELGHHDWPLLPGPRREPLWPDGVVGSISHCPGLAVAVAARSADTLAIGIDVETDAPLPADVVGSVMDAGEADAIERLAVQDAVTPWGRLLFSAKESVYKAWYPLRHEWLGFEEAGIELSTNGTFLARIRRADTAPLPRAVSGRWARGNGVVVTALVLPAARAAGASTG</sequence>
<evidence type="ECO:0000259" key="2">
    <source>
        <dbReference type="Pfam" id="PF01648"/>
    </source>
</evidence>
<keyword evidence="5" id="KW-1185">Reference proteome</keyword>
<dbReference type="Pfam" id="PF17837">
    <property type="entry name" value="4PPT_N"/>
    <property type="match status" value="1"/>
</dbReference>
<accession>A0ABU2CUA8</accession>
<dbReference type="SUPFAM" id="SSF56214">
    <property type="entry name" value="4'-phosphopantetheinyl transferase"/>
    <property type="match status" value="1"/>
</dbReference>
<dbReference type="EMBL" id="JAVDYE010000001">
    <property type="protein sequence ID" value="MDR7384920.1"/>
    <property type="molecule type" value="Genomic_DNA"/>
</dbReference>
<dbReference type="Pfam" id="PF01648">
    <property type="entry name" value="ACPS"/>
    <property type="match status" value="1"/>
</dbReference>
<evidence type="ECO:0000313" key="5">
    <source>
        <dbReference type="Proteomes" id="UP001183585"/>
    </source>
</evidence>
<dbReference type="InterPro" id="IPR008278">
    <property type="entry name" value="4-PPantetheinyl_Trfase_dom"/>
</dbReference>
<dbReference type="Proteomes" id="UP001183585">
    <property type="component" value="Unassembled WGS sequence"/>
</dbReference>
<dbReference type="InterPro" id="IPR041354">
    <property type="entry name" value="4PPT_N"/>
</dbReference>
<gene>
    <name evidence="4" type="ORF">J2S48_004435</name>
</gene>
<dbReference type="PRINTS" id="PR01399">
    <property type="entry name" value="ENTSNTHTASED"/>
</dbReference>
<reference evidence="4 5" key="1">
    <citation type="submission" date="2023-07" db="EMBL/GenBank/DDBJ databases">
        <title>Sequencing the genomes of 1000 actinobacteria strains.</title>
        <authorList>
            <person name="Klenk H.-P."/>
        </authorList>
    </citation>
    <scope>NUCLEOTIDE SEQUENCE [LARGE SCALE GENOMIC DNA]</scope>
    <source>
        <strain evidence="4 5">DSM 45554</strain>
    </source>
</reference>
<proteinExistence type="predicted"/>
<evidence type="ECO:0000259" key="3">
    <source>
        <dbReference type="Pfam" id="PF17837"/>
    </source>
</evidence>
<dbReference type="InterPro" id="IPR003542">
    <property type="entry name" value="Enbac_synth_compD-like"/>
</dbReference>
<feature type="domain" description="4'-phosphopantetheinyl transferase N-terminal" evidence="3">
    <location>
        <begin position="38"/>
        <end position="104"/>
    </location>
</feature>
<dbReference type="InterPro" id="IPR037143">
    <property type="entry name" value="4-PPantetheinyl_Trfase_dom_sf"/>
</dbReference>
<keyword evidence="1 4" id="KW-0808">Transferase</keyword>
<comment type="caution">
    <text evidence="4">The sequence shown here is derived from an EMBL/GenBank/DDBJ whole genome shotgun (WGS) entry which is preliminary data.</text>
</comment>
<organism evidence="4 5">
    <name type="scientific">Promicromonospora iranensis</name>
    <dbReference type="NCBI Taxonomy" id="1105144"/>
    <lineage>
        <taxon>Bacteria</taxon>
        <taxon>Bacillati</taxon>
        <taxon>Actinomycetota</taxon>
        <taxon>Actinomycetes</taxon>
        <taxon>Micrococcales</taxon>
        <taxon>Promicromonosporaceae</taxon>
        <taxon>Promicromonospora</taxon>
    </lineage>
</organism>
<dbReference type="PANTHER" id="PTHR38096:SF1">
    <property type="entry name" value="ENTEROBACTIN SYNTHASE COMPONENT D"/>
    <property type="match status" value="1"/>
</dbReference>
<dbReference type="GO" id="GO:0016740">
    <property type="term" value="F:transferase activity"/>
    <property type="evidence" value="ECO:0007669"/>
    <property type="project" value="UniProtKB-KW"/>
</dbReference>
<protein>
    <submittedName>
        <fullName evidence="4">4'-phosphopantetheinyl transferase EntD</fullName>
    </submittedName>
</protein>
<name>A0ABU2CUA8_9MICO</name>
<dbReference type="Gene3D" id="3.90.470.20">
    <property type="entry name" value="4'-phosphopantetheinyl transferase domain"/>
    <property type="match status" value="1"/>
</dbReference>
<evidence type="ECO:0000313" key="4">
    <source>
        <dbReference type="EMBL" id="MDR7384920.1"/>
    </source>
</evidence>
<evidence type="ECO:0000256" key="1">
    <source>
        <dbReference type="ARBA" id="ARBA00022679"/>
    </source>
</evidence>
<dbReference type="RefSeq" id="WP_274993750.1">
    <property type="nucleotide sequence ID" value="NZ_JAJQQP010000005.1"/>
</dbReference>
<dbReference type="PANTHER" id="PTHR38096">
    <property type="entry name" value="ENTEROBACTIN SYNTHASE COMPONENT D"/>
    <property type="match status" value="1"/>
</dbReference>
<feature type="domain" description="4'-phosphopantetheinyl transferase" evidence="2">
    <location>
        <begin position="111"/>
        <end position="198"/>
    </location>
</feature>